<keyword evidence="1" id="KW-0378">Hydrolase</keyword>
<protein>
    <submittedName>
        <fullName evidence="6">Uncharacterized protein</fullName>
    </submittedName>
</protein>
<feature type="region of interest" description="Disordered" evidence="3">
    <location>
        <begin position="637"/>
        <end position="689"/>
    </location>
</feature>
<dbReference type="Proteomes" id="UP000646827">
    <property type="component" value="Unassembled WGS sequence"/>
</dbReference>
<feature type="domain" description="Tyrosine specific protein phosphatases" evidence="5">
    <location>
        <begin position="444"/>
        <end position="505"/>
    </location>
</feature>
<feature type="region of interest" description="Disordered" evidence="3">
    <location>
        <begin position="518"/>
        <end position="613"/>
    </location>
</feature>
<dbReference type="GO" id="GO:0033260">
    <property type="term" value="P:nuclear DNA replication"/>
    <property type="evidence" value="ECO:0007669"/>
    <property type="project" value="TreeGrafter"/>
</dbReference>
<organism evidence="6 7">
    <name type="scientific">Circinella minor</name>
    <dbReference type="NCBI Taxonomy" id="1195481"/>
    <lineage>
        <taxon>Eukaryota</taxon>
        <taxon>Fungi</taxon>
        <taxon>Fungi incertae sedis</taxon>
        <taxon>Mucoromycota</taxon>
        <taxon>Mucoromycotina</taxon>
        <taxon>Mucoromycetes</taxon>
        <taxon>Mucorales</taxon>
        <taxon>Lichtheimiaceae</taxon>
        <taxon>Circinella</taxon>
    </lineage>
</organism>
<evidence type="ECO:0000256" key="1">
    <source>
        <dbReference type="ARBA" id="ARBA00022801"/>
    </source>
</evidence>
<keyword evidence="7" id="KW-1185">Reference proteome</keyword>
<evidence type="ECO:0000313" key="7">
    <source>
        <dbReference type="Proteomes" id="UP000646827"/>
    </source>
</evidence>
<dbReference type="AlphaFoldDB" id="A0A8H7RXJ7"/>
<dbReference type="PANTHER" id="PTHR47550">
    <property type="entry name" value="DUAL SPECIFICITY PROTEIN PHOSPHATASE PPS1"/>
    <property type="match status" value="1"/>
</dbReference>
<accession>A0A8H7RXJ7</accession>
<dbReference type="Pfam" id="PF00782">
    <property type="entry name" value="DSPc"/>
    <property type="match status" value="2"/>
</dbReference>
<evidence type="ECO:0000259" key="4">
    <source>
        <dbReference type="PROSITE" id="PS50054"/>
    </source>
</evidence>
<reference evidence="6 7" key="1">
    <citation type="submission" date="2020-12" db="EMBL/GenBank/DDBJ databases">
        <title>Metabolic potential, ecology and presence of endohyphal bacteria is reflected in genomic diversity of Mucoromycotina.</title>
        <authorList>
            <person name="Muszewska A."/>
            <person name="Okrasinska A."/>
            <person name="Steczkiewicz K."/>
            <person name="Drgas O."/>
            <person name="Orlowska M."/>
            <person name="Perlinska-Lenart U."/>
            <person name="Aleksandrzak-Piekarczyk T."/>
            <person name="Szatraj K."/>
            <person name="Zielenkiewicz U."/>
            <person name="Pilsyk S."/>
            <person name="Malc E."/>
            <person name="Mieczkowski P."/>
            <person name="Kruszewska J.S."/>
            <person name="Biernat P."/>
            <person name="Pawlowska J."/>
        </authorList>
    </citation>
    <scope>NUCLEOTIDE SEQUENCE [LARGE SCALE GENOMIC DNA]</scope>
    <source>
        <strain evidence="6 7">CBS 142.35</strain>
    </source>
</reference>
<dbReference type="SMART" id="SM00195">
    <property type="entry name" value="DSPc"/>
    <property type="match status" value="1"/>
</dbReference>
<dbReference type="InterPro" id="IPR000340">
    <property type="entry name" value="Dual-sp_phosphatase_cat-dom"/>
</dbReference>
<feature type="domain" description="Tyrosine specific protein phosphatases" evidence="5">
    <location>
        <begin position="806"/>
        <end position="871"/>
    </location>
</feature>
<feature type="compositionally biased region" description="Polar residues" evidence="3">
    <location>
        <begin position="663"/>
        <end position="677"/>
    </location>
</feature>
<dbReference type="InterPro" id="IPR053239">
    <property type="entry name" value="Dual_spec_PTase"/>
</dbReference>
<dbReference type="PROSITE" id="PS50054">
    <property type="entry name" value="TYR_PHOSPHATASE_DUAL"/>
    <property type="match status" value="1"/>
</dbReference>
<feature type="compositionally biased region" description="Acidic residues" evidence="3">
    <location>
        <begin position="600"/>
        <end position="613"/>
    </location>
</feature>
<dbReference type="InterPro" id="IPR000387">
    <property type="entry name" value="Tyr_Pase_dom"/>
</dbReference>
<dbReference type="SUPFAM" id="SSF52799">
    <property type="entry name" value="(Phosphotyrosine protein) phosphatases II"/>
    <property type="match status" value="2"/>
</dbReference>
<evidence type="ECO:0000313" key="6">
    <source>
        <dbReference type="EMBL" id="KAG2217726.1"/>
    </source>
</evidence>
<proteinExistence type="predicted"/>
<dbReference type="EMBL" id="JAEPRB010000277">
    <property type="protein sequence ID" value="KAG2217726.1"/>
    <property type="molecule type" value="Genomic_DNA"/>
</dbReference>
<sequence length="907" mass="103654">MDSDPITIHSQVDLAINEIPFDLQPSTRINPDVPPTDKVVTSTVEDDETDKTVAPSVNDDNIKQRQVHQGKLFTATTPTTANDMTETNQQTQFDIPKEYLKNILHYQQPQEQIQHKVCIYGITAGQFASIQHLYAATPLPNDILFPWLHGVNGRSYQQNLFFGVRKSIVPKHRGITIIHADEACPYNARLAQAVLPSELITTAPISPISPSDPMTTMTTPAFINTCDMDHTINLRNFKIQVSRYGSISDIIVYGYGAMEVAQKVALAQQRLRKERLEQLEHIRKTNGKSAIKDANDLSYRVLVITDPFRVIEEKYPELVSYDSNGTSLNTISFWEREREEMRFMSGATEITPNVWVGNTQDAPASVRQSDLDDEESEIDDNPHQFSICIEAHDFADMPLPSTLTLARETLNELPSDGLPPEIIHLDVHSTGIPMEPDAFDKFYSRLIHLLAFVDDQATRGRNILIHCSDGYTETSLMVLSWIMYKEKVRLPEAYLMLQRKRSFFVYAADVATLQRIEQQLLHPPPSQQTDHKRKREEEYEDHLMDVEDDDDQVEEEKYARVSKEEEDEGHLQLKDLKIGNNDNEVIMKGQRSPQQQEKKEEEEEEGDGMDDDETMQVKDNRLLHDDQYINNISNQAQHEDLLPNNNNNDTPPVPGRAVRASSDIYNQKDSGNNTDNCMKNDEDNINNNDKVFKDEDEEQGGEGEGDGIDEKFPVHLLAPELDTTEKIYFPWFYSPRFEGSFPSRILPFLYLGNLNHATNPDMLKALGITHVVSVGEDANLDQSQFKLLFLDNLYDDGIDSIRGRLEETMRFVDEAHAQNSHCLIHCRVGVSRSAAITICYVMHHLKYTLVQAYLYVRARRLNVIIQPNLKFMYEMLQLEQDLIGKATISWPILSKEIHLLNMSYRES</sequence>
<dbReference type="GO" id="GO:0008138">
    <property type="term" value="F:protein tyrosine/serine/threonine phosphatase activity"/>
    <property type="evidence" value="ECO:0007669"/>
    <property type="project" value="TreeGrafter"/>
</dbReference>
<feature type="compositionally biased region" description="Basic and acidic residues" evidence="3">
    <location>
        <begin position="535"/>
        <end position="545"/>
    </location>
</feature>
<dbReference type="OrthoDB" id="273181at2759"/>
<evidence type="ECO:0000259" key="5">
    <source>
        <dbReference type="PROSITE" id="PS50056"/>
    </source>
</evidence>
<dbReference type="GO" id="GO:0005634">
    <property type="term" value="C:nucleus"/>
    <property type="evidence" value="ECO:0007669"/>
    <property type="project" value="GOC"/>
</dbReference>
<evidence type="ECO:0000256" key="3">
    <source>
        <dbReference type="SAM" id="MobiDB-lite"/>
    </source>
</evidence>
<dbReference type="InterPro" id="IPR029021">
    <property type="entry name" value="Prot-tyrosine_phosphatase-like"/>
</dbReference>
<gene>
    <name evidence="6" type="ORF">INT45_001269</name>
</gene>
<dbReference type="PROSITE" id="PS50056">
    <property type="entry name" value="TYR_PHOSPHATASE_2"/>
    <property type="match status" value="2"/>
</dbReference>
<feature type="compositionally biased region" description="Basic and acidic residues" evidence="3">
    <location>
        <begin position="555"/>
        <end position="577"/>
    </location>
</feature>
<dbReference type="InterPro" id="IPR020422">
    <property type="entry name" value="TYR_PHOSPHATASE_DUAL_dom"/>
</dbReference>
<keyword evidence="2" id="KW-0904">Protein phosphatase</keyword>
<dbReference type="Gene3D" id="3.90.190.10">
    <property type="entry name" value="Protein tyrosine phosphatase superfamily"/>
    <property type="match status" value="2"/>
</dbReference>
<name>A0A8H7RXJ7_9FUNG</name>
<feature type="domain" description="Tyrosine-protein phosphatase" evidence="4">
    <location>
        <begin position="741"/>
        <end position="884"/>
    </location>
</feature>
<dbReference type="PANTHER" id="PTHR47550:SF1">
    <property type="entry name" value="DUAL SPECIFICITY PROTEIN PHOSPHATASE PPS1"/>
    <property type="match status" value="1"/>
</dbReference>
<evidence type="ECO:0000256" key="2">
    <source>
        <dbReference type="ARBA" id="ARBA00022912"/>
    </source>
</evidence>
<dbReference type="InterPro" id="IPR016130">
    <property type="entry name" value="Tyr_Pase_AS"/>
</dbReference>
<dbReference type="PROSITE" id="PS00383">
    <property type="entry name" value="TYR_PHOSPHATASE_1"/>
    <property type="match status" value="1"/>
</dbReference>
<comment type="caution">
    <text evidence="6">The sequence shown here is derived from an EMBL/GenBank/DDBJ whole genome shotgun (WGS) entry which is preliminary data.</text>
</comment>